<comment type="similarity">
    <text evidence="2">Belongs to the SLC35F solute transporter family.</text>
</comment>
<dbReference type="PANTHER" id="PTHR23051:SF0">
    <property type="entry name" value="SOLUTE CARRIER FAMILY 35 MEMBER F5"/>
    <property type="match status" value="1"/>
</dbReference>
<comment type="subcellular location">
    <subcellularLocation>
        <location evidence="1">Membrane</location>
        <topology evidence="1">Multi-pass membrane protein</topology>
    </subcellularLocation>
</comment>
<evidence type="ECO:0000313" key="8">
    <source>
        <dbReference type="Proteomes" id="UP000095281"/>
    </source>
</evidence>
<reference evidence="9" key="1">
    <citation type="submission" date="2016-11" db="UniProtKB">
        <authorList>
            <consortium name="WormBaseParasite"/>
        </authorList>
    </citation>
    <scope>IDENTIFICATION</scope>
</reference>
<dbReference type="PANTHER" id="PTHR23051">
    <property type="entry name" value="SOLUTE CARRIER FAMILY 35, MEMBER F5"/>
    <property type="match status" value="1"/>
</dbReference>
<evidence type="ECO:0000256" key="4">
    <source>
        <dbReference type="ARBA" id="ARBA00022989"/>
    </source>
</evidence>
<protein>
    <recommendedName>
        <fullName evidence="6">Solute carrier family 35 member F5</fullName>
    </recommendedName>
</protein>
<keyword evidence="3 7" id="KW-0812">Transmembrane</keyword>
<organism evidence="8 9">
    <name type="scientific">Meloidogyne hapla</name>
    <name type="common">Root-knot nematode worm</name>
    <dbReference type="NCBI Taxonomy" id="6305"/>
    <lineage>
        <taxon>Eukaryota</taxon>
        <taxon>Metazoa</taxon>
        <taxon>Ecdysozoa</taxon>
        <taxon>Nematoda</taxon>
        <taxon>Chromadorea</taxon>
        <taxon>Rhabditida</taxon>
        <taxon>Tylenchina</taxon>
        <taxon>Tylenchomorpha</taxon>
        <taxon>Tylenchoidea</taxon>
        <taxon>Meloidogynidae</taxon>
        <taxon>Meloidogyninae</taxon>
        <taxon>Meloidogyne</taxon>
    </lineage>
</organism>
<evidence type="ECO:0000313" key="9">
    <source>
        <dbReference type="WBParaSite" id="MhA1_Contig2064.frz3.gene2"/>
    </source>
</evidence>
<dbReference type="Proteomes" id="UP000095281">
    <property type="component" value="Unplaced"/>
</dbReference>
<dbReference type="SUPFAM" id="SSF103481">
    <property type="entry name" value="Multidrug resistance efflux transporter EmrE"/>
    <property type="match status" value="1"/>
</dbReference>
<dbReference type="InterPro" id="IPR037185">
    <property type="entry name" value="EmrE-like"/>
</dbReference>
<dbReference type="AlphaFoldDB" id="A0A1I8BE95"/>
<keyword evidence="8" id="KW-1185">Reference proteome</keyword>
<name>A0A1I8BE95_MELHA</name>
<accession>A0A1I8BE95</accession>
<keyword evidence="4 7" id="KW-1133">Transmembrane helix</keyword>
<feature type="transmembrane region" description="Helical" evidence="7">
    <location>
        <begin position="56"/>
        <end position="76"/>
    </location>
</feature>
<dbReference type="WBParaSite" id="MhA1_Contig2064.frz3.gene2">
    <property type="protein sequence ID" value="MhA1_Contig2064.frz3.gene2"/>
    <property type="gene ID" value="MhA1_Contig2064.frz3.gene2"/>
</dbReference>
<evidence type="ECO:0000256" key="3">
    <source>
        <dbReference type="ARBA" id="ARBA00022692"/>
    </source>
</evidence>
<evidence type="ECO:0000256" key="7">
    <source>
        <dbReference type="SAM" id="Phobius"/>
    </source>
</evidence>
<proteinExistence type="inferred from homology"/>
<evidence type="ECO:0000256" key="6">
    <source>
        <dbReference type="ARBA" id="ARBA00040744"/>
    </source>
</evidence>
<evidence type="ECO:0000256" key="5">
    <source>
        <dbReference type="ARBA" id="ARBA00023136"/>
    </source>
</evidence>
<sequence>MFVLIANAFLGTLFADSIWLYATLITGSLTSSLSGSLGVPLSMLADSFFRNQPPNIWQIVASIPIMISFIGASILTSKVPEA</sequence>
<keyword evidence="5 7" id="KW-0472">Membrane</keyword>
<evidence type="ECO:0000256" key="2">
    <source>
        <dbReference type="ARBA" id="ARBA00007863"/>
    </source>
</evidence>
<dbReference type="GO" id="GO:0016020">
    <property type="term" value="C:membrane"/>
    <property type="evidence" value="ECO:0007669"/>
    <property type="project" value="UniProtKB-SubCell"/>
</dbReference>
<evidence type="ECO:0000256" key="1">
    <source>
        <dbReference type="ARBA" id="ARBA00004141"/>
    </source>
</evidence>
<feature type="transmembrane region" description="Helical" evidence="7">
    <location>
        <begin position="25"/>
        <end position="44"/>
    </location>
</feature>